<evidence type="ECO:0000256" key="1">
    <source>
        <dbReference type="ARBA" id="ARBA00022741"/>
    </source>
</evidence>
<evidence type="ECO:0000313" key="6">
    <source>
        <dbReference type="EMBL" id="PJF42369.1"/>
    </source>
</evidence>
<feature type="non-terminal residue" evidence="6">
    <location>
        <position position="1"/>
    </location>
</feature>
<evidence type="ECO:0000313" key="7">
    <source>
        <dbReference type="Proteomes" id="UP000228947"/>
    </source>
</evidence>
<feature type="compositionally biased region" description="Basic and acidic residues" evidence="4">
    <location>
        <begin position="2544"/>
        <end position="2559"/>
    </location>
</feature>
<proteinExistence type="predicted"/>
<keyword evidence="1 3" id="KW-0547">Nucleotide-binding</keyword>
<dbReference type="PROSITE" id="PS50901">
    <property type="entry name" value="FTSK"/>
    <property type="match status" value="7"/>
</dbReference>
<reference evidence="6 7" key="1">
    <citation type="submission" date="2017-11" db="EMBL/GenBank/DDBJ databases">
        <title>Evolution of Phototrophy in the Chloroflexi Phylum Driven by Horizontal Gene Transfer.</title>
        <authorList>
            <person name="Ward L.M."/>
            <person name="Hemp J."/>
            <person name="Shih P.M."/>
            <person name="Mcglynn S.E."/>
            <person name="Fischer W."/>
        </authorList>
    </citation>
    <scope>NUCLEOTIDE SEQUENCE [LARGE SCALE GENOMIC DNA]</scope>
    <source>
        <strain evidence="6">CP1_1M</strain>
    </source>
</reference>
<feature type="domain" description="FtsK" evidence="5">
    <location>
        <begin position="1262"/>
        <end position="1448"/>
    </location>
</feature>
<feature type="binding site" evidence="3">
    <location>
        <begin position="1593"/>
        <end position="1600"/>
    </location>
    <ligand>
        <name>ATP</name>
        <dbReference type="ChEBI" id="CHEBI:30616"/>
    </ligand>
</feature>
<name>A0A2M8PXU3_9CHLR</name>
<feature type="binding site" evidence="3">
    <location>
        <begin position="1280"/>
        <end position="1287"/>
    </location>
    <ligand>
        <name>ATP</name>
        <dbReference type="ChEBI" id="CHEBI:30616"/>
    </ligand>
</feature>
<dbReference type="InterPro" id="IPR002543">
    <property type="entry name" value="FtsK_dom"/>
</dbReference>
<feature type="region of interest" description="Disordered" evidence="4">
    <location>
        <begin position="2521"/>
        <end position="2585"/>
    </location>
</feature>
<dbReference type="InterPro" id="IPR050206">
    <property type="entry name" value="FtsK/SpoIIIE/SftA"/>
</dbReference>
<feature type="domain" description="FtsK" evidence="5">
    <location>
        <begin position="248"/>
        <end position="439"/>
    </location>
</feature>
<dbReference type="Pfam" id="PF01580">
    <property type="entry name" value="FtsK_SpoIIIE"/>
    <property type="match status" value="7"/>
</dbReference>
<organism evidence="6 7">
    <name type="scientific">Candidatus Thermofonsia Clade 1 bacterium</name>
    <dbReference type="NCBI Taxonomy" id="2364210"/>
    <lineage>
        <taxon>Bacteria</taxon>
        <taxon>Bacillati</taxon>
        <taxon>Chloroflexota</taxon>
        <taxon>Candidatus Thermofontia</taxon>
        <taxon>Candidatus Thermofonsia Clade 1</taxon>
    </lineage>
</organism>
<dbReference type="InterPro" id="IPR027417">
    <property type="entry name" value="P-loop_NTPase"/>
</dbReference>
<evidence type="ECO:0000259" key="5">
    <source>
        <dbReference type="PROSITE" id="PS50901"/>
    </source>
</evidence>
<feature type="domain" description="FtsK" evidence="5">
    <location>
        <begin position="1575"/>
        <end position="1766"/>
    </location>
</feature>
<feature type="binding site" evidence="3">
    <location>
        <begin position="2227"/>
        <end position="2234"/>
    </location>
    <ligand>
        <name>ATP</name>
        <dbReference type="ChEBI" id="CHEBI:30616"/>
    </ligand>
</feature>
<evidence type="ECO:0000256" key="3">
    <source>
        <dbReference type="PROSITE-ProRule" id="PRU00289"/>
    </source>
</evidence>
<dbReference type="EMBL" id="PGTL01000020">
    <property type="protein sequence ID" value="PJF42369.1"/>
    <property type="molecule type" value="Genomic_DNA"/>
</dbReference>
<feature type="domain" description="FtsK" evidence="5">
    <location>
        <begin position="2209"/>
        <end position="2390"/>
    </location>
</feature>
<feature type="binding site" evidence="3">
    <location>
        <begin position="1936"/>
        <end position="1943"/>
    </location>
    <ligand>
        <name>ATP</name>
        <dbReference type="ChEBI" id="CHEBI:30616"/>
    </ligand>
</feature>
<feature type="domain" description="FtsK" evidence="5">
    <location>
        <begin position="1920"/>
        <end position="2105"/>
    </location>
</feature>
<feature type="binding site" evidence="3">
    <location>
        <begin position="941"/>
        <end position="948"/>
    </location>
    <ligand>
        <name>ATP</name>
        <dbReference type="ChEBI" id="CHEBI:30616"/>
    </ligand>
</feature>
<sequence>AFHSPNDTRLYVIGASDRQKDWDWARWLPHCNTSRNESGKGDLLAFDPRKVRRTWDTLQAELQRRALRAQDEDAGDVTLPFLVVVVDALSQAADSPLHSLSTEAAVALLLTRGAQLGAAAIFVVPERDQIPSECRAIIEMEMVNNCPVFRYAEIGLNSMRYDGVADVISERDANLRFARKLASKMVRATFGADIATSVNLLELFSILDNKNYDRPNAFPILQWWRESRKAEKSEWLRVPIGLMAGNKVRSLTYAADIDGVHGMIAGTTGSGKSELLITIVVGLALRYDPSVVNFVLADYKGGTAFDPFKPLPHAVDVVSSLSGLAGVRTFTATKAEMNRRSKMLAETNTKHIVHYRQKNLHETREPFPFLFIIVDEFAEMVKENPEFKGYLDSITRLGRALGVSLILATQRPAGVVTDQMRSNIKWRICLRVETAEDSRELLKRSDAAFLPNNIPGRGYLQVGNENIELLQLARAGAPYTGDQEAAEPPVIWRTRSNLSGTVDVAAVAARSAAAEVPTISDLLIALMARLAAENDDVVPQKKPWPDPLPVKLALDTERLPGDVKPNPNLPLNGAVIDWMEEEEPDWRNPIDWHERAMRARIGLIDDPANARQIPLTVDFNRGHVAVFGGSGWGKTFLLRTLITSLAATHSPAELHIYILDFGGKGLDVVRELPHVASYALPSQDERVTAIMRRIQDELEQRKALLSQMRTDSIAEYNAAHPQKPVPAMLIVIDNFMELRESYESLIPELTTYLRDGRANGIYFIFTSQQPSAIPNKMFNMITERMTFRLPDVSEYQGVVGRVGSQLPEIGGRGFIQYEGEALEMQIALPLTLSVEDEQAGLDNTKKLAVLVERMNKAWGDRPRPQSVDLVKALSLMELFELLDKREYKSVLDFPILDWWRESRKASKAEWIKAPIGLVTGNKVRSIVFDQNVDGVHGMVAGTTGSGKSELLLTLVAGIAMRYDPSVVNFILADYKGGSAFTPVEALPHAVDIVTNLQGMAGARTFTAMRAEMNRRSALLAVTSTKHIVEYRQKNLHETREPFPFLFVIVDEFAEMVKENPEFKGNLDSITRLGRALGLFLILATQRPAGVVTDQMRSNMKWRVCLRVETGADSRELLRREDAAYLPNTVPGRGYIQVGNDNIELMQVARAGGPYSGPLPDYLQEKYSGDVPALTDVLSHMMRHLLKTNPDVLEQKKPYPDPLPRLLTLDQKRLEKDFEDNLLLPLSPVISAWAAGHGNWRGIDWARSGMRAVVGLIDDPAHAEQLQLVLNFNRGHVVAVGASGTGKTVLLRTVATALAATHSPKELHIYMMDFGGKGLDVLLDLPHVACSIYPSEDDRVSALLRRLSDELEQRKALLSQARAEDLVIFNTQYPDKALPAILVMIDNFAEFRENYENLLPELTAIVRDARANGIHFIVTTQQVGALPSKLYNMFATRLAFKLTDATEYSMIVGRNMPNLPDIPGRGFVPVENEPLEMQVAQPISVTEDEAKSGLDVLKKLSVIVERMKETWGERPVPQSVDLVRQLSLIQLFELLDKREYKSVMDFPILDWWRESRKPEKAEWLKAPVGLVSGNKVRSLIFDQQIDGVHGMVAGTTGSGKSELLLTVVAGLAMRYDPSVVNFILADYKGGSAFDPFKGLPHAVDIVTNLQGLAGARTFTAMKAEMNRRSALLAVTQTKHIVDYRKRNLHQRREPFPFLFVIVDEFAEMVKENPEFKGSLDSITRLGRALGVCLILATQRPAGVVTDQMRSNIKWRICLRVETADDSKELLKRADAAFLPNNIPGRAFLQVGNDNLELMQVARAGGPYDGPLPEFWQQERQDKDSADEVFLSNVLTAIMKRLAEENDDVKPQPKPYPDPLPLRLTLDQTALEGERKPNPLLPLSPAMIAWCDGRGKWPGIDWKKQAMRAEIGLIDNPLEAAQMALQVDLTKGHLMVIGASGMGKTFMLRTLIMALAATHSPEELNVYIMDLGGKGLSVLNELPHVSAPIINSGEDERIQRLLRRAASEIERRRDILSKARADSLFDYNAANPDRIIPAMLIVIDNFAEFRENYEPLLPDLISVIRDGRANGVHFVVTADATGVFTSKLFNLFTERYALKLNDPADYMNIVGRVQGVPQDPGRGFVVRNKQVLEMQIAVPLSLTKEDEEVHKLDDTKKLAQMVERMAHAWAGRPRPSGIDILRKVIPLSTVLPPQARNGVIETILGIEDTNLEPAAFDLQARGPHFVIIGPPLSGKTTTLRTWTLATAALYDPEQVMLVLVDLRQRLFRYGGRQSKHTLAELPHVVATVSTPEEMAQVVANLRVEFETPEEKRQGHPRREVFLIADNYDDFGSAFGRGSILSDLATMANKYGPDGFHAVLCGSSSIMRGQDDFLRRALESRFALGLDSGESANTLGARLRTSTEEFPPGRGYIVRSNRAILMQVATPQDESDATMEEALDRWVERICAKYTTRARWLADLVPELRQEAPMQPVAATLASVAANLAITADELARRAAQAPDVDLKQLEQERAVSAKADENLAKSLEEMEKEAAAASTAAPKPVPVKLSQEEIDRRKAEAEARKRAALSGDSSQSAQATPESATEPRSGD</sequence>
<protein>
    <recommendedName>
        <fullName evidence="5">FtsK domain-containing protein</fullName>
    </recommendedName>
</protein>
<dbReference type="InterPro" id="IPR003593">
    <property type="entry name" value="AAA+_ATPase"/>
</dbReference>
<dbReference type="PANTHER" id="PTHR22683">
    <property type="entry name" value="SPORULATION PROTEIN RELATED"/>
    <property type="match status" value="1"/>
</dbReference>
<dbReference type="GO" id="GO:0005524">
    <property type="term" value="F:ATP binding"/>
    <property type="evidence" value="ECO:0007669"/>
    <property type="project" value="UniProtKB-UniRule"/>
</dbReference>
<dbReference type="SMART" id="SM00382">
    <property type="entry name" value="AAA"/>
    <property type="match status" value="7"/>
</dbReference>
<feature type="domain" description="FtsK" evidence="5">
    <location>
        <begin position="612"/>
        <end position="796"/>
    </location>
</feature>
<feature type="binding site" evidence="3">
    <location>
        <begin position="266"/>
        <end position="273"/>
    </location>
    <ligand>
        <name>ATP</name>
        <dbReference type="ChEBI" id="CHEBI:30616"/>
    </ligand>
</feature>
<dbReference type="CDD" id="cd01127">
    <property type="entry name" value="TrwB_TraG_TraD_VirD4"/>
    <property type="match status" value="2"/>
</dbReference>
<gene>
    <name evidence="6" type="ORF">CUN50_04460</name>
</gene>
<dbReference type="Gene3D" id="3.40.50.300">
    <property type="entry name" value="P-loop containing nucleotide triphosphate hydrolases"/>
    <property type="match status" value="8"/>
</dbReference>
<evidence type="ECO:0000256" key="4">
    <source>
        <dbReference type="SAM" id="MobiDB-lite"/>
    </source>
</evidence>
<dbReference type="GO" id="GO:0003677">
    <property type="term" value="F:DNA binding"/>
    <property type="evidence" value="ECO:0007669"/>
    <property type="project" value="InterPro"/>
</dbReference>
<accession>A0A2M8PXU3</accession>
<evidence type="ECO:0000256" key="2">
    <source>
        <dbReference type="ARBA" id="ARBA00022840"/>
    </source>
</evidence>
<keyword evidence="2 3" id="KW-0067">ATP-binding</keyword>
<dbReference type="Proteomes" id="UP000228947">
    <property type="component" value="Unassembled WGS sequence"/>
</dbReference>
<feature type="domain" description="FtsK" evidence="5">
    <location>
        <begin position="923"/>
        <end position="1114"/>
    </location>
</feature>
<dbReference type="SUPFAM" id="SSF52540">
    <property type="entry name" value="P-loop containing nucleoside triphosphate hydrolases"/>
    <property type="match status" value="7"/>
</dbReference>
<feature type="binding site" evidence="3">
    <location>
        <begin position="628"/>
        <end position="635"/>
    </location>
    <ligand>
        <name>ATP</name>
        <dbReference type="ChEBI" id="CHEBI:30616"/>
    </ligand>
</feature>
<feature type="compositionally biased region" description="Polar residues" evidence="4">
    <location>
        <begin position="2565"/>
        <end position="2577"/>
    </location>
</feature>
<dbReference type="PANTHER" id="PTHR22683:SF1">
    <property type="entry name" value="TYPE VII SECRETION SYSTEM PROTEIN ESSC"/>
    <property type="match status" value="1"/>
</dbReference>
<comment type="caution">
    <text evidence="6">The sequence shown here is derived from an EMBL/GenBank/DDBJ whole genome shotgun (WGS) entry which is preliminary data.</text>
</comment>